<keyword evidence="3" id="KW-0963">Cytoplasm</keyword>
<keyword evidence="3" id="KW-0788">Thiol protease</keyword>
<protein>
    <recommendedName>
        <fullName evidence="3">Ubiquitin thioesterase OTU</fullName>
        <ecNumber evidence="3">3.4.19.12</ecNumber>
    </recommendedName>
</protein>
<keyword evidence="5" id="KW-0732">Signal</keyword>
<evidence type="ECO:0000256" key="4">
    <source>
        <dbReference type="SAM" id="MobiDB-lite"/>
    </source>
</evidence>
<evidence type="ECO:0000256" key="2">
    <source>
        <dbReference type="ARBA" id="ARBA00022801"/>
    </source>
</evidence>
<evidence type="ECO:0000256" key="1">
    <source>
        <dbReference type="ARBA" id="ARBA00000707"/>
    </source>
</evidence>
<dbReference type="PROSITE" id="PS50802">
    <property type="entry name" value="OTU"/>
    <property type="match status" value="1"/>
</dbReference>
<feature type="signal peptide" evidence="5">
    <location>
        <begin position="1"/>
        <end position="22"/>
    </location>
</feature>
<gene>
    <name evidence="7" type="ORF">ACHAWU_007222</name>
</gene>
<keyword evidence="3" id="KW-0833">Ubl conjugation pathway</keyword>
<comment type="caution">
    <text evidence="7">The sequence shown here is derived from an EMBL/GenBank/DDBJ whole genome shotgun (WGS) entry which is preliminary data.</text>
</comment>
<dbReference type="EC" id="3.4.19.12" evidence="3"/>
<dbReference type="Pfam" id="PF02338">
    <property type="entry name" value="OTU"/>
    <property type="match status" value="1"/>
</dbReference>
<dbReference type="Proteomes" id="UP001530293">
    <property type="component" value="Unassembled WGS sequence"/>
</dbReference>
<dbReference type="PANTHER" id="PTHR13312:SF0">
    <property type="entry name" value="UBIQUITIN THIOESTERASE OTU1"/>
    <property type="match status" value="1"/>
</dbReference>
<comment type="catalytic activity">
    <reaction evidence="1 3">
        <text>Thiol-dependent hydrolysis of ester, thioester, amide, peptide and isopeptide bonds formed by the C-terminal Gly of ubiquitin (a 76-residue protein attached to proteins as an intracellular targeting signal).</text>
        <dbReference type="EC" id="3.4.19.12"/>
    </reaction>
</comment>
<dbReference type="SUPFAM" id="SSF54001">
    <property type="entry name" value="Cysteine proteinases"/>
    <property type="match status" value="1"/>
</dbReference>
<dbReference type="EMBL" id="JALLBG020000312">
    <property type="protein sequence ID" value="KAL3756271.1"/>
    <property type="molecule type" value="Genomic_DNA"/>
</dbReference>
<feature type="region of interest" description="Disordered" evidence="4">
    <location>
        <begin position="370"/>
        <end position="396"/>
    </location>
</feature>
<name>A0ABD3LX18_9STRA</name>
<organism evidence="7 8">
    <name type="scientific">Discostella pseudostelligera</name>
    <dbReference type="NCBI Taxonomy" id="259834"/>
    <lineage>
        <taxon>Eukaryota</taxon>
        <taxon>Sar</taxon>
        <taxon>Stramenopiles</taxon>
        <taxon>Ochrophyta</taxon>
        <taxon>Bacillariophyta</taxon>
        <taxon>Coscinodiscophyceae</taxon>
        <taxon>Thalassiosirophycidae</taxon>
        <taxon>Stephanodiscales</taxon>
        <taxon>Stephanodiscaceae</taxon>
        <taxon>Discostella</taxon>
    </lineage>
</organism>
<feature type="compositionally biased region" description="Basic and acidic residues" evidence="4">
    <location>
        <begin position="370"/>
        <end position="383"/>
    </location>
</feature>
<comment type="function">
    <text evidence="3">Hydrolase that can remove conjugated ubiquitin from proteins and may therefore play an important regulatory role at the level of protein turnover by preventing degradation.</text>
</comment>
<sequence length="476" mass="53631">MRRASSGLILILASWIAGRADSSIPRSSSGSGASTPRSPSTSNSVHAHTDNDDLSYYQRPAWNASPKINQQGYLCELFRRIPGEWESSAEAASISDQSHHNNLNTPVIIRQVPGDGCCLFHAVAISLNLIRDGIHLRMDTAESLRELKAMSRSLRHVAVDCLRSCGVEQQRIGKSRSLFFRRTGRISPHAIVNSTATSTHHHERSTRKYPRLFIQGTESMSTSQLLSTAASQYGITPEEYCDLMEQDSYWGGGPEIVALCNVLKRPIHVFELVPWNAVMNSAGDDDDTSTTTSTTTIPCAVRVPDHLINQQFCLRRMATFGSPKYDSKMPLHILSADSRFPDVNPESIFENGNHFMALFPVDIMSKWASTEEKNDSMDNSDRKQRIRGGGGSAVLMPSDEEVEENNWLCNNRKWYNYFNYSVGRGEPIEWNCQQQSWYQTMISQRLKTFQEKMMKFGITHYDRTLNRVSSKPTVTF</sequence>
<feature type="compositionally biased region" description="Low complexity" evidence="4">
    <location>
        <begin position="21"/>
        <end position="42"/>
    </location>
</feature>
<keyword evidence="2 3" id="KW-0378">Hydrolase</keyword>
<dbReference type="Gene3D" id="3.90.70.80">
    <property type="match status" value="1"/>
</dbReference>
<evidence type="ECO:0000259" key="6">
    <source>
        <dbReference type="PROSITE" id="PS50802"/>
    </source>
</evidence>
<dbReference type="GO" id="GO:0005737">
    <property type="term" value="C:cytoplasm"/>
    <property type="evidence" value="ECO:0007669"/>
    <property type="project" value="UniProtKB-SubCell"/>
</dbReference>
<dbReference type="AlphaFoldDB" id="A0ABD3LX18"/>
<feature type="chain" id="PRO_5044881364" description="Ubiquitin thioesterase OTU" evidence="5">
    <location>
        <begin position="23"/>
        <end position="476"/>
    </location>
</feature>
<evidence type="ECO:0000256" key="3">
    <source>
        <dbReference type="RuleBase" id="RU367104"/>
    </source>
</evidence>
<comment type="subcellular location">
    <subcellularLocation>
        <location evidence="3">Cytoplasm</location>
    </subcellularLocation>
</comment>
<dbReference type="InterPro" id="IPR038765">
    <property type="entry name" value="Papain-like_cys_pep_sf"/>
</dbReference>
<evidence type="ECO:0000313" key="7">
    <source>
        <dbReference type="EMBL" id="KAL3756271.1"/>
    </source>
</evidence>
<dbReference type="PANTHER" id="PTHR13312">
    <property type="entry name" value="HIV-INDUCED PROTEIN-7-LIKE PROTEASE"/>
    <property type="match status" value="1"/>
</dbReference>
<accession>A0ABD3LX18</accession>
<proteinExistence type="predicted"/>
<evidence type="ECO:0000313" key="8">
    <source>
        <dbReference type="Proteomes" id="UP001530293"/>
    </source>
</evidence>
<keyword evidence="8" id="KW-1185">Reference proteome</keyword>
<reference evidence="7 8" key="1">
    <citation type="submission" date="2024-10" db="EMBL/GenBank/DDBJ databases">
        <title>Updated reference genomes for cyclostephanoid diatoms.</title>
        <authorList>
            <person name="Roberts W.R."/>
            <person name="Alverson A.J."/>
        </authorList>
    </citation>
    <scope>NUCLEOTIDE SEQUENCE [LARGE SCALE GENOMIC DNA]</scope>
    <source>
        <strain evidence="7 8">AJA232-27</strain>
    </source>
</reference>
<keyword evidence="3" id="KW-0645">Protease</keyword>
<dbReference type="GO" id="GO:0004843">
    <property type="term" value="F:cysteine-type deubiquitinase activity"/>
    <property type="evidence" value="ECO:0007669"/>
    <property type="project" value="UniProtKB-UniRule"/>
</dbReference>
<evidence type="ECO:0000256" key="5">
    <source>
        <dbReference type="SAM" id="SignalP"/>
    </source>
</evidence>
<dbReference type="InterPro" id="IPR003323">
    <property type="entry name" value="OTU_dom"/>
</dbReference>
<feature type="domain" description="OTU" evidence="6">
    <location>
        <begin position="107"/>
        <end position="361"/>
    </location>
</feature>
<feature type="region of interest" description="Disordered" evidence="4">
    <location>
        <begin position="21"/>
        <end position="50"/>
    </location>
</feature>